<name>A0A979G4U6_CHIPD</name>
<dbReference type="OrthoDB" id="646725at2"/>
<proteinExistence type="predicted"/>
<gene>
    <name evidence="1" type="ordered locus">Cpin_3276</name>
</gene>
<sequence>MSENNSRITFQEQVIWTNTSLRDLVLLLLMQESTLPQYQPESRLLQDYLLKNLNVFYDTELDTILADVAVADQLEKMLLQIGEAIGQSTPKIRNEWRQKLFGIYLKNKPGTDKKKAGWALQQLPDMADPAVTALLGQLTRMIRGEYIFETVRDVTIEQLSGKWQSIQVKDTPQYDINFNMMDDISPRHEPIRISIQTTDNTSSILVETPVYNWATRKKDTLDWIAGAVTIHEGCLLVSSHGRKDYRIPVLKMEPDYFETFLFHTYISLERLKA</sequence>
<reference evidence="2" key="1">
    <citation type="submission" date="2009-08" db="EMBL/GenBank/DDBJ databases">
        <title>The complete genome of Chitinophaga pinensis DSM 2588.</title>
        <authorList>
            <consortium name="US DOE Joint Genome Institute (JGI-PGF)"/>
            <person name="Lucas S."/>
            <person name="Copeland A."/>
            <person name="Lapidus A."/>
            <person name="Glavina del Rio T."/>
            <person name="Dalin E."/>
            <person name="Tice H."/>
            <person name="Bruce D."/>
            <person name="Goodwin L."/>
            <person name="Pitluck S."/>
            <person name="Kyrpides N."/>
            <person name="Mavromatis K."/>
            <person name="Ivanova N."/>
            <person name="Mikhailova N."/>
            <person name="Sims D."/>
            <person name="Meinche L."/>
            <person name="Brettin T."/>
            <person name="Detter J.C."/>
            <person name="Han C."/>
            <person name="Larimer F."/>
            <person name="Land M."/>
            <person name="Hauser L."/>
            <person name="Markowitz V."/>
            <person name="Cheng J.-F."/>
            <person name="Hugenholtz P."/>
            <person name="Woyke T."/>
            <person name="Wu D."/>
            <person name="Spring S."/>
            <person name="Klenk H.-P."/>
            <person name="Eisen J.A."/>
        </authorList>
    </citation>
    <scope>NUCLEOTIDE SEQUENCE [LARGE SCALE GENOMIC DNA]</scope>
    <source>
        <strain evidence="2">ATCC 43595 / DSM 2588 / LMG 13176 / NBRC 15968 / NCIMB 11800 / UQM 2034</strain>
    </source>
</reference>
<dbReference type="EMBL" id="CP001699">
    <property type="protein sequence ID" value="ACU60743.1"/>
    <property type="molecule type" value="Genomic_DNA"/>
</dbReference>
<reference evidence="1 2" key="2">
    <citation type="journal article" date="2010" name="Stand. Genomic Sci.">
        <title>Complete genome sequence of Chitinophaga pinensis type strain (UQM 2034).</title>
        <authorList>
            <person name="Glavina Del Rio T."/>
            <person name="Abt B."/>
            <person name="Spring S."/>
            <person name="Lapidus A."/>
            <person name="Nolan M."/>
            <person name="Tice H."/>
            <person name="Copeland A."/>
            <person name="Cheng J.F."/>
            <person name="Chen F."/>
            <person name="Bruce D."/>
            <person name="Goodwin L."/>
            <person name="Pitluck S."/>
            <person name="Ivanova N."/>
            <person name="Mavromatis K."/>
            <person name="Mikhailova N."/>
            <person name="Pati A."/>
            <person name="Chen A."/>
            <person name="Palaniappan K."/>
            <person name="Land M."/>
            <person name="Hauser L."/>
            <person name="Chang Y.J."/>
            <person name="Jeffries C.D."/>
            <person name="Chain P."/>
            <person name="Saunders E."/>
            <person name="Detter J.C."/>
            <person name="Brettin T."/>
            <person name="Rohde M."/>
            <person name="Goker M."/>
            <person name="Bristow J."/>
            <person name="Eisen J.A."/>
            <person name="Markowitz V."/>
            <person name="Hugenholtz P."/>
            <person name="Kyrpides N.C."/>
            <person name="Klenk H.P."/>
            <person name="Lucas S."/>
        </authorList>
    </citation>
    <scope>NUCLEOTIDE SEQUENCE [LARGE SCALE GENOMIC DNA]</scope>
    <source>
        <strain evidence="2">ATCC 43595 / DSM 2588 / LMG 13176 / NBRC 15968 / NCIMB 11800 / UQM 2034</strain>
    </source>
</reference>
<dbReference type="RefSeq" id="WP_012790919.1">
    <property type="nucleotide sequence ID" value="NC_013132.1"/>
</dbReference>
<accession>A0A979G4U6</accession>
<evidence type="ECO:0000313" key="1">
    <source>
        <dbReference type="EMBL" id="ACU60743.1"/>
    </source>
</evidence>
<dbReference type="KEGG" id="cpi:Cpin_3276"/>
<dbReference type="AlphaFoldDB" id="A0A979G4U6"/>
<protein>
    <submittedName>
        <fullName evidence="1">Uncharacterized protein</fullName>
    </submittedName>
</protein>
<dbReference type="Proteomes" id="UP000002215">
    <property type="component" value="Chromosome"/>
</dbReference>
<evidence type="ECO:0000313" key="2">
    <source>
        <dbReference type="Proteomes" id="UP000002215"/>
    </source>
</evidence>
<organism evidence="1 2">
    <name type="scientific">Chitinophaga pinensis (strain ATCC 43595 / DSM 2588 / LMG 13176 / NBRC 15968 / NCIMB 11800 / UQM 2034)</name>
    <dbReference type="NCBI Taxonomy" id="485918"/>
    <lineage>
        <taxon>Bacteria</taxon>
        <taxon>Pseudomonadati</taxon>
        <taxon>Bacteroidota</taxon>
        <taxon>Chitinophagia</taxon>
        <taxon>Chitinophagales</taxon>
        <taxon>Chitinophagaceae</taxon>
        <taxon>Chitinophaga</taxon>
    </lineage>
</organism>